<feature type="non-terminal residue" evidence="1">
    <location>
        <position position="1"/>
    </location>
</feature>
<protein>
    <submittedName>
        <fullName evidence="1">Uncharacterized protein</fullName>
    </submittedName>
</protein>
<name>A0A383C2Y2_9ZZZZ</name>
<reference evidence="1" key="1">
    <citation type="submission" date="2018-05" db="EMBL/GenBank/DDBJ databases">
        <authorList>
            <person name="Lanie J.A."/>
            <person name="Ng W.-L."/>
            <person name="Kazmierczak K.M."/>
            <person name="Andrzejewski T.M."/>
            <person name="Davidsen T.M."/>
            <person name="Wayne K.J."/>
            <person name="Tettelin H."/>
            <person name="Glass J.I."/>
            <person name="Rusch D."/>
            <person name="Podicherti R."/>
            <person name="Tsui H.-C.T."/>
            <person name="Winkler M.E."/>
        </authorList>
    </citation>
    <scope>NUCLEOTIDE SEQUENCE</scope>
</reference>
<dbReference type="AlphaFoldDB" id="A0A383C2Y2"/>
<proteinExistence type="predicted"/>
<dbReference type="Gene3D" id="3.40.50.450">
    <property type="match status" value="1"/>
</dbReference>
<organism evidence="1">
    <name type="scientific">marine metagenome</name>
    <dbReference type="NCBI Taxonomy" id="408172"/>
    <lineage>
        <taxon>unclassified sequences</taxon>
        <taxon>metagenomes</taxon>
        <taxon>ecological metagenomes</taxon>
    </lineage>
</organism>
<dbReference type="EMBL" id="UINC01205270">
    <property type="protein sequence ID" value="SVE26370.1"/>
    <property type="molecule type" value="Genomic_DNA"/>
</dbReference>
<evidence type="ECO:0000313" key="1">
    <source>
        <dbReference type="EMBL" id="SVE26370.1"/>
    </source>
</evidence>
<accession>A0A383C2Y2</accession>
<sequence length="48" mass="5421">ITGLCKNYLSPLIQGEAYPPYKNGVPISASLKNKLVKKKLKKFKFPKK</sequence>
<gene>
    <name evidence="1" type="ORF">METZ01_LOCUS479224</name>
</gene>